<feature type="domain" description="N-acetyltransferase" evidence="5">
    <location>
        <begin position="5"/>
        <end position="167"/>
    </location>
</feature>
<accession>A0A9X4RDE5</accession>
<dbReference type="SUPFAM" id="SSF55729">
    <property type="entry name" value="Acyl-CoA N-acyltransferases (Nat)"/>
    <property type="match status" value="1"/>
</dbReference>
<comment type="caution">
    <text evidence="6">The sequence shown here is derived from an EMBL/GenBank/DDBJ whole genome shotgun (WGS) entry which is preliminary data.</text>
</comment>
<dbReference type="InterPro" id="IPR000182">
    <property type="entry name" value="GNAT_dom"/>
</dbReference>
<dbReference type="Pfam" id="PF00583">
    <property type="entry name" value="Acetyltransf_1"/>
    <property type="match status" value="1"/>
</dbReference>
<name>A0A9X4RDE5_9ACTN</name>
<dbReference type="Gene3D" id="3.40.630.30">
    <property type="match status" value="1"/>
</dbReference>
<evidence type="ECO:0000256" key="1">
    <source>
        <dbReference type="ARBA" id="ARBA00022679"/>
    </source>
</evidence>
<dbReference type="GO" id="GO:0016747">
    <property type="term" value="F:acyltransferase activity, transferring groups other than amino-acyl groups"/>
    <property type="evidence" value="ECO:0007669"/>
    <property type="project" value="InterPro"/>
</dbReference>
<dbReference type="RefSeq" id="WP_332519740.1">
    <property type="nucleotide sequence ID" value="NZ_JANRHA010000005.1"/>
</dbReference>
<dbReference type="PROSITE" id="PS51186">
    <property type="entry name" value="GNAT"/>
    <property type="match status" value="1"/>
</dbReference>
<keyword evidence="7" id="KW-1185">Reference proteome</keyword>
<dbReference type="CDD" id="cd04301">
    <property type="entry name" value="NAT_SF"/>
    <property type="match status" value="1"/>
</dbReference>
<reference evidence="6" key="1">
    <citation type="submission" date="2022-08" db="EMBL/GenBank/DDBJ databases">
        <title>Genome analysis of Corynebacteriales strain.</title>
        <authorList>
            <person name="Lee S.D."/>
        </authorList>
    </citation>
    <scope>NUCLEOTIDE SEQUENCE</scope>
    <source>
        <strain evidence="6">D3-21</strain>
    </source>
</reference>
<sequence>MQVRWIVRDADDTDLPGILEIHNEAILNTTATWDEEPVDVESRRRWLEDRRAHGFPVLVADHDGRVAGFASYGVWRAKAGYRFTVENSVYVHADHHRKGIAKALMAELIERARGGGIHVMVASIESTNHISISLHEQFGFRTVAQMPEVGRKFGRWLDMTFMQLTLPVGDGDPIP</sequence>
<keyword evidence="2" id="KW-0012">Acyltransferase</keyword>
<protein>
    <submittedName>
        <fullName evidence="6">GNAT family N-acetyltransferase</fullName>
    </submittedName>
</protein>
<evidence type="ECO:0000313" key="7">
    <source>
        <dbReference type="Proteomes" id="UP001152755"/>
    </source>
</evidence>
<evidence type="ECO:0000256" key="3">
    <source>
        <dbReference type="ARBA" id="ARBA00050603"/>
    </source>
</evidence>
<dbReference type="PANTHER" id="PTHR43072">
    <property type="entry name" value="N-ACETYLTRANSFERASE"/>
    <property type="match status" value="1"/>
</dbReference>
<dbReference type="PANTHER" id="PTHR43072:SF23">
    <property type="entry name" value="UPF0039 PROTEIN C11D3.02C"/>
    <property type="match status" value="1"/>
</dbReference>
<dbReference type="InterPro" id="IPR016181">
    <property type="entry name" value="Acyl_CoA_acyltransferase"/>
</dbReference>
<evidence type="ECO:0000259" key="5">
    <source>
        <dbReference type="PROSITE" id="PS51186"/>
    </source>
</evidence>
<dbReference type="Proteomes" id="UP001152755">
    <property type="component" value="Unassembled WGS sequence"/>
</dbReference>
<dbReference type="AlphaFoldDB" id="A0A9X4RDE5"/>
<comment type="catalytic activity">
    <reaction evidence="4">
        <text>L-methionine sulfone + acetyl-CoA = N-acetyl-L-methionine sulfone + CoA + H(+)</text>
        <dbReference type="Rhea" id="RHEA:47656"/>
        <dbReference type="ChEBI" id="CHEBI:15378"/>
        <dbReference type="ChEBI" id="CHEBI:57287"/>
        <dbReference type="ChEBI" id="CHEBI:57288"/>
        <dbReference type="ChEBI" id="CHEBI:87824"/>
        <dbReference type="ChEBI" id="CHEBI:87825"/>
    </reaction>
</comment>
<proteinExistence type="predicted"/>
<dbReference type="FunFam" id="3.40.630.30:FF:000026">
    <property type="entry name" value="Phosphinothricin acetyltransferase"/>
    <property type="match status" value="1"/>
</dbReference>
<gene>
    <name evidence="6" type="ORF">NVS88_09220</name>
</gene>
<evidence type="ECO:0000256" key="2">
    <source>
        <dbReference type="ARBA" id="ARBA00023315"/>
    </source>
</evidence>
<dbReference type="EMBL" id="JANRHA010000005">
    <property type="protein sequence ID" value="MDG3014735.1"/>
    <property type="molecule type" value="Genomic_DNA"/>
</dbReference>
<evidence type="ECO:0000313" key="6">
    <source>
        <dbReference type="EMBL" id="MDG3014735.1"/>
    </source>
</evidence>
<comment type="catalytic activity">
    <reaction evidence="3">
        <text>L-methionine sulfoximine + acetyl-CoA = N-acetyl-L-methionine sulfoximine + CoA + H(+)</text>
        <dbReference type="Rhea" id="RHEA:47660"/>
        <dbReference type="ChEBI" id="CHEBI:15378"/>
        <dbReference type="ChEBI" id="CHEBI:57287"/>
        <dbReference type="ChEBI" id="CHEBI:57288"/>
        <dbReference type="ChEBI" id="CHEBI:87826"/>
        <dbReference type="ChEBI" id="CHEBI:87827"/>
    </reaction>
</comment>
<keyword evidence="1" id="KW-0808">Transferase</keyword>
<organism evidence="6 7">
    <name type="scientific">Speluncibacter jeojiensis</name>
    <dbReference type="NCBI Taxonomy" id="2710754"/>
    <lineage>
        <taxon>Bacteria</taxon>
        <taxon>Bacillati</taxon>
        <taxon>Actinomycetota</taxon>
        <taxon>Actinomycetes</taxon>
        <taxon>Mycobacteriales</taxon>
        <taxon>Speluncibacteraceae</taxon>
        <taxon>Speluncibacter</taxon>
    </lineage>
</organism>
<evidence type="ECO:0000256" key="4">
    <source>
        <dbReference type="ARBA" id="ARBA00051334"/>
    </source>
</evidence>